<dbReference type="Pfam" id="PF00391">
    <property type="entry name" value="PEP-utilizers"/>
    <property type="match status" value="1"/>
</dbReference>
<accession>H1XXF4</accession>
<evidence type="ECO:0000313" key="6">
    <source>
        <dbReference type="Proteomes" id="UP000004671"/>
    </source>
</evidence>
<dbReference type="GO" id="GO:0016301">
    <property type="term" value="F:kinase activity"/>
    <property type="evidence" value="ECO:0007669"/>
    <property type="project" value="UniProtKB-KW"/>
</dbReference>
<evidence type="ECO:0000313" key="7">
    <source>
        <dbReference type="Proteomes" id="UP000183868"/>
    </source>
</evidence>
<dbReference type="InterPro" id="IPR002192">
    <property type="entry name" value="PPDK_AMP/ATP-bd"/>
</dbReference>
<evidence type="ECO:0000313" key="5">
    <source>
        <dbReference type="EMBL" id="EHO41939.1"/>
    </source>
</evidence>
<dbReference type="InterPro" id="IPR036637">
    <property type="entry name" value="Phosphohistidine_dom_sf"/>
</dbReference>
<reference evidence="4 7" key="2">
    <citation type="submission" date="2016-11" db="EMBL/GenBank/DDBJ databases">
        <title>Genomic analysis of Caldithrix abyssi and proposal of a novel bacterial phylum Caldithrichaeota.</title>
        <authorList>
            <person name="Kublanov I."/>
            <person name="Sigalova O."/>
            <person name="Gavrilov S."/>
            <person name="Lebedinsky A."/>
            <person name="Ivanova N."/>
            <person name="Daum C."/>
            <person name="Reddy T."/>
            <person name="Klenk H.P."/>
            <person name="Goker M."/>
            <person name="Reva O."/>
            <person name="Miroshnichenko M."/>
            <person name="Kyprides N."/>
            <person name="Woyke T."/>
            <person name="Gelfand M."/>
        </authorList>
    </citation>
    <scope>NUCLEOTIDE SEQUENCE [LARGE SCALE GENOMIC DNA]</scope>
    <source>
        <strain evidence="4 7">LF13</strain>
    </source>
</reference>
<dbReference type="eggNOG" id="COG0574">
    <property type="taxonomic scope" value="Bacteria"/>
</dbReference>
<dbReference type="EMBL" id="CM001402">
    <property type="protein sequence ID" value="EHO41939.1"/>
    <property type="molecule type" value="Genomic_DNA"/>
</dbReference>
<reference evidence="5 6" key="1">
    <citation type="submission" date="2011-09" db="EMBL/GenBank/DDBJ databases">
        <title>The permanent draft genome of Caldithrix abyssi DSM 13497.</title>
        <authorList>
            <consortium name="US DOE Joint Genome Institute (JGI-PGF)"/>
            <person name="Lucas S."/>
            <person name="Han J."/>
            <person name="Lapidus A."/>
            <person name="Bruce D."/>
            <person name="Goodwin L."/>
            <person name="Pitluck S."/>
            <person name="Peters L."/>
            <person name="Kyrpides N."/>
            <person name="Mavromatis K."/>
            <person name="Ivanova N."/>
            <person name="Mikhailova N."/>
            <person name="Chertkov O."/>
            <person name="Detter J.C."/>
            <person name="Tapia R."/>
            <person name="Han C."/>
            <person name="Land M."/>
            <person name="Hauser L."/>
            <person name="Markowitz V."/>
            <person name="Cheng J.-F."/>
            <person name="Hugenholtz P."/>
            <person name="Woyke T."/>
            <person name="Wu D."/>
            <person name="Spring S."/>
            <person name="Brambilla E."/>
            <person name="Klenk H.-P."/>
            <person name="Eisen J.A."/>
        </authorList>
    </citation>
    <scope>NUCLEOTIDE SEQUENCE [LARGE SCALE GENOMIC DNA]</scope>
    <source>
        <strain evidence="5 6">DSM 13497</strain>
    </source>
</reference>
<dbReference type="Proteomes" id="UP000183868">
    <property type="component" value="Chromosome"/>
</dbReference>
<organism evidence="5 6">
    <name type="scientific">Caldithrix abyssi DSM 13497</name>
    <dbReference type="NCBI Taxonomy" id="880073"/>
    <lineage>
        <taxon>Bacteria</taxon>
        <taxon>Pseudomonadati</taxon>
        <taxon>Calditrichota</taxon>
        <taxon>Calditrichia</taxon>
        <taxon>Calditrichales</taxon>
        <taxon>Calditrichaceae</taxon>
        <taxon>Caldithrix</taxon>
    </lineage>
</organism>
<dbReference type="Pfam" id="PF01326">
    <property type="entry name" value="PPDK_N"/>
    <property type="match status" value="1"/>
</dbReference>
<dbReference type="InterPro" id="IPR013815">
    <property type="entry name" value="ATP_grasp_subdomain_1"/>
</dbReference>
<keyword evidence="4" id="KW-0670">Pyruvate</keyword>
<name>H1XXF4_CALAY</name>
<dbReference type="Proteomes" id="UP000004671">
    <property type="component" value="Chromosome"/>
</dbReference>
<dbReference type="SUPFAM" id="SSF56059">
    <property type="entry name" value="Glutathione synthetase ATP-binding domain-like"/>
    <property type="match status" value="1"/>
</dbReference>
<keyword evidence="6" id="KW-1185">Reference proteome</keyword>
<gene>
    <name evidence="4" type="ORF">Cabys_1123</name>
    <name evidence="5" type="ORF">Calab_2329</name>
</gene>
<keyword evidence="1" id="KW-0175">Coiled coil</keyword>
<evidence type="ECO:0000313" key="4">
    <source>
        <dbReference type="EMBL" id="APF17872.1"/>
    </source>
</evidence>
<evidence type="ECO:0000256" key="1">
    <source>
        <dbReference type="SAM" id="Coils"/>
    </source>
</evidence>
<protein>
    <submittedName>
        <fullName evidence="5">PEP-utilizing protein mobile region</fullName>
    </submittedName>
    <submittedName>
        <fullName evidence="4">Pyruvate phosphate dikinase, PEP/pyruvate binding domain</fullName>
    </submittedName>
</protein>
<keyword evidence="4" id="KW-0808">Transferase</keyword>
<dbReference type="HOGENOM" id="CLU_005950_0_0_0"/>
<keyword evidence="4" id="KW-0418">Kinase</keyword>
<dbReference type="KEGG" id="caby:Cabys_1123"/>
<dbReference type="eggNOG" id="COG3848">
    <property type="taxonomic scope" value="Bacteria"/>
</dbReference>
<evidence type="ECO:0000259" key="3">
    <source>
        <dbReference type="Pfam" id="PF01326"/>
    </source>
</evidence>
<dbReference type="Gene3D" id="3.30.470.20">
    <property type="entry name" value="ATP-grasp fold, B domain"/>
    <property type="match status" value="2"/>
</dbReference>
<dbReference type="STRING" id="880073.Cabys_1123"/>
<dbReference type="Gene3D" id="3.30.1490.20">
    <property type="entry name" value="ATP-grasp fold, A domain"/>
    <property type="match status" value="1"/>
</dbReference>
<feature type="domain" description="Pyruvate phosphate dikinase AMP/ATP-binding" evidence="3">
    <location>
        <begin position="16"/>
        <end position="229"/>
    </location>
</feature>
<dbReference type="PANTHER" id="PTHR43615">
    <property type="entry name" value="PHOSPHOENOLPYRUVATE SYNTHASE-RELATED"/>
    <property type="match status" value="1"/>
</dbReference>
<proteinExistence type="predicted"/>
<feature type="domain" description="PEP-utilising enzyme mobile" evidence="2">
    <location>
        <begin position="742"/>
        <end position="812"/>
    </location>
</feature>
<dbReference type="OrthoDB" id="9765468at2"/>
<dbReference type="GO" id="GO:0005524">
    <property type="term" value="F:ATP binding"/>
    <property type="evidence" value="ECO:0007669"/>
    <property type="project" value="InterPro"/>
</dbReference>
<dbReference type="AlphaFoldDB" id="H1XXF4"/>
<feature type="coiled-coil region" evidence="1">
    <location>
        <begin position="560"/>
        <end position="587"/>
    </location>
</feature>
<dbReference type="PANTHER" id="PTHR43615:SF1">
    <property type="entry name" value="PPDK_N DOMAIN-CONTAINING PROTEIN"/>
    <property type="match status" value="1"/>
</dbReference>
<dbReference type="PaxDb" id="880073-Calab_2329"/>
<dbReference type="Gene3D" id="3.50.30.10">
    <property type="entry name" value="Phosphohistidine domain"/>
    <property type="match status" value="1"/>
</dbReference>
<dbReference type="SUPFAM" id="SSF52009">
    <property type="entry name" value="Phosphohistidine domain"/>
    <property type="match status" value="1"/>
</dbReference>
<evidence type="ECO:0000259" key="2">
    <source>
        <dbReference type="Pfam" id="PF00391"/>
    </source>
</evidence>
<dbReference type="InterPro" id="IPR008279">
    <property type="entry name" value="PEP-util_enz_mobile_dom"/>
</dbReference>
<dbReference type="InParanoid" id="H1XXF4"/>
<sequence length="822" mass="94013">MRQTIFDLKQVKAVKKFGRKAVNLAGLQRWGFNVPLTGALSSDALQYVLKRIPAVKQLKEDHPLLEAALNQIREEILKFSLPGNLERELGHLIDRFASAGIQRIAVRSSAVSEDRADFSFAGQYATVLDVPLQINEIWQAVKTVWASLFNPAIWEYCQKIGLPSPGLQMGVILQAMVEARFAGVAFSVDPNHPENERVVVEYVPQKGDGLVSGEVTPQHLEIVRQDFHLNRHDNRALDWLNPLIKELLRLEKLAGQPVDVEWAVSEQQVYFLQYRPITTLRRVIIWTRENVGEVIPDVVTPFTWSILEPITNGAYRYFLKKTGLKIGAQKLFTLYHGRVYFNHNAYQKMVNAFYVSSYIVPGRRKIINLLKASKLLLLLARLWYLSFRLPGQIEGILKKQEKKFRALKNSARGKGDFRAVKTAIKMIDRLMKVHVCATILAEFYYQLLNKICHETLDDAQIDASRLLQGVGQVESTKSALALWEIAHWIRQNKRYRAIFEKESVEQLIKWWRQLPSSDVFKQQLELFMENFGYAALHEFEISYPRWHEEPAYVFGALKQYVRSEEGYAAVNRQYKQMERERQIIVERVRNEIGSRDSRAKLLLFNYLLKKAEYLSFQREFLKQKILRWLDLLKQNLLSIGERMAGDGSEIFYLELKEVEMLLKNQQAQERLNLLIKQRKAQRKKYLREKYPPKIRQIGAQWTPIFEKSAADSGLRGLACSAGVVEGRACVIVDVEREGSRFTPGDILVTRATNPGWTPVLALAGGIITELGGALSHGAIIAREFGIPMVAAVSGATEKIQTGQWIKLNGQSGTIEIVKEVVE</sequence>
<dbReference type="EMBL" id="CP018099">
    <property type="protein sequence ID" value="APF17872.1"/>
    <property type="molecule type" value="Genomic_DNA"/>
</dbReference>
<dbReference type="RefSeq" id="WP_006929126.1">
    <property type="nucleotide sequence ID" value="NZ_CM001402.1"/>
</dbReference>
<dbReference type="InterPro" id="IPR051549">
    <property type="entry name" value="PEP_Utilizing_Enz"/>
</dbReference>